<accession>A0A975SM20</accession>
<organism evidence="13 14">
    <name type="scientific">Azospira inquinata</name>
    <dbReference type="NCBI Taxonomy" id="2785627"/>
    <lineage>
        <taxon>Bacteria</taxon>
        <taxon>Pseudomonadati</taxon>
        <taxon>Pseudomonadota</taxon>
        <taxon>Betaproteobacteria</taxon>
        <taxon>Rhodocyclales</taxon>
        <taxon>Rhodocyclaceae</taxon>
        <taxon>Azospira</taxon>
    </lineage>
</organism>
<keyword evidence="4 8" id="KW-0597">Phosphoprotein</keyword>
<dbReference type="PROSITE" id="PS50109">
    <property type="entry name" value="HIS_KIN"/>
    <property type="match status" value="1"/>
</dbReference>
<evidence type="ECO:0000256" key="1">
    <source>
        <dbReference type="ARBA" id="ARBA00000085"/>
    </source>
</evidence>
<evidence type="ECO:0000256" key="7">
    <source>
        <dbReference type="ARBA" id="ARBA00035100"/>
    </source>
</evidence>
<evidence type="ECO:0000259" key="11">
    <source>
        <dbReference type="PROSITE" id="PS50851"/>
    </source>
</evidence>
<dbReference type="GO" id="GO:0005737">
    <property type="term" value="C:cytoplasm"/>
    <property type="evidence" value="ECO:0007669"/>
    <property type="project" value="InterPro"/>
</dbReference>
<gene>
    <name evidence="13" type="ORF">Azoinq_11000</name>
</gene>
<dbReference type="InterPro" id="IPR005467">
    <property type="entry name" value="His_kinase_dom"/>
</dbReference>
<dbReference type="RefSeq" id="WP_216129133.1">
    <property type="nucleotide sequence ID" value="NZ_CP064782.1"/>
</dbReference>
<dbReference type="PANTHER" id="PTHR43395:SF10">
    <property type="entry name" value="CHEMOTAXIS PROTEIN CHEA"/>
    <property type="match status" value="1"/>
</dbReference>
<evidence type="ECO:0000256" key="2">
    <source>
        <dbReference type="ARBA" id="ARBA00012438"/>
    </source>
</evidence>
<dbReference type="SMART" id="SM00073">
    <property type="entry name" value="HPT"/>
    <property type="match status" value="1"/>
</dbReference>
<evidence type="ECO:0000259" key="12">
    <source>
        <dbReference type="PROSITE" id="PS50894"/>
    </source>
</evidence>
<dbReference type="Pfam" id="PF02895">
    <property type="entry name" value="H-kinase_dim"/>
    <property type="match status" value="1"/>
</dbReference>
<dbReference type="FunFam" id="3.30.565.10:FF:000016">
    <property type="entry name" value="Chemotaxis protein CheA, putative"/>
    <property type="match status" value="1"/>
</dbReference>
<feature type="domain" description="HPt" evidence="12">
    <location>
        <begin position="1"/>
        <end position="105"/>
    </location>
</feature>
<comment type="function">
    <text evidence="7">Involved in the transmission of sensory signals from the chemoreceptors to the flagellar motors. CheA is autophosphorylated; it can transfer its phosphate group to either CheB or CheY.</text>
</comment>
<dbReference type="InterPro" id="IPR003594">
    <property type="entry name" value="HATPase_dom"/>
</dbReference>
<dbReference type="FunFam" id="2.30.30.40:FF:000048">
    <property type="entry name" value="Chemotaxis protein CheA, putative"/>
    <property type="match status" value="1"/>
</dbReference>
<evidence type="ECO:0000256" key="9">
    <source>
        <dbReference type="SAM" id="MobiDB-lite"/>
    </source>
</evidence>
<dbReference type="CDD" id="cd16916">
    <property type="entry name" value="HATPase_CheA-like"/>
    <property type="match status" value="1"/>
</dbReference>
<feature type="modified residue" description="Phosphohistidine" evidence="8">
    <location>
        <position position="48"/>
    </location>
</feature>
<name>A0A975SM20_9RHOO</name>
<reference evidence="13" key="1">
    <citation type="submission" date="2020-11" db="EMBL/GenBank/DDBJ databases">
        <title>Azospira inquinata sp. nov.</title>
        <authorList>
            <person name="Moe W.M."/>
            <person name="Mikes M.C."/>
        </authorList>
    </citation>
    <scope>NUCLEOTIDE SEQUENCE</scope>
    <source>
        <strain evidence="13">Azo-3</strain>
    </source>
</reference>
<feature type="compositionally biased region" description="Low complexity" evidence="9">
    <location>
        <begin position="309"/>
        <end position="318"/>
    </location>
</feature>
<keyword evidence="14" id="KW-1185">Reference proteome</keyword>
<keyword evidence="5" id="KW-0808">Transferase</keyword>
<dbReference type="KEGG" id="aiq:Azoinq_11000"/>
<evidence type="ECO:0000259" key="10">
    <source>
        <dbReference type="PROSITE" id="PS50109"/>
    </source>
</evidence>
<evidence type="ECO:0000256" key="5">
    <source>
        <dbReference type="ARBA" id="ARBA00022679"/>
    </source>
</evidence>
<evidence type="ECO:0000256" key="8">
    <source>
        <dbReference type="PROSITE-ProRule" id="PRU00110"/>
    </source>
</evidence>
<proteinExistence type="predicted"/>
<comment type="catalytic activity">
    <reaction evidence="1">
        <text>ATP + protein L-histidine = ADP + protein N-phospho-L-histidine.</text>
        <dbReference type="EC" id="2.7.13.3"/>
    </reaction>
</comment>
<dbReference type="PROSITE" id="PS50851">
    <property type="entry name" value="CHEW"/>
    <property type="match status" value="1"/>
</dbReference>
<dbReference type="InterPro" id="IPR002545">
    <property type="entry name" value="CheW-lke_dom"/>
</dbReference>
<evidence type="ECO:0000256" key="6">
    <source>
        <dbReference type="ARBA" id="ARBA00022777"/>
    </source>
</evidence>
<dbReference type="Pfam" id="PF01584">
    <property type="entry name" value="CheW"/>
    <property type="match status" value="1"/>
</dbReference>
<dbReference type="GO" id="GO:0000155">
    <property type="term" value="F:phosphorelay sensor kinase activity"/>
    <property type="evidence" value="ECO:0007669"/>
    <property type="project" value="InterPro"/>
</dbReference>
<keyword evidence="6" id="KW-0418">Kinase</keyword>
<dbReference type="SMART" id="SM00387">
    <property type="entry name" value="HATPase_c"/>
    <property type="match status" value="1"/>
</dbReference>
<evidence type="ECO:0000313" key="14">
    <source>
        <dbReference type="Proteomes" id="UP000683428"/>
    </source>
</evidence>
<dbReference type="EC" id="2.7.13.3" evidence="2"/>
<dbReference type="EMBL" id="CP064782">
    <property type="protein sequence ID" value="QWT48380.1"/>
    <property type="molecule type" value="Genomic_DNA"/>
</dbReference>
<evidence type="ECO:0000256" key="3">
    <source>
        <dbReference type="ARBA" id="ARBA00021495"/>
    </source>
</evidence>
<dbReference type="CDD" id="cd00088">
    <property type="entry name" value="HPT"/>
    <property type="match status" value="1"/>
</dbReference>
<dbReference type="InterPro" id="IPR004105">
    <property type="entry name" value="CheA-like_dim"/>
</dbReference>
<dbReference type="GO" id="GO:0006935">
    <property type="term" value="P:chemotaxis"/>
    <property type="evidence" value="ECO:0007669"/>
    <property type="project" value="InterPro"/>
</dbReference>
<dbReference type="Pfam" id="PF01627">
    <property type="entry name" value="Hpt"/>
    <property type="match status" value="1"/>
</dbReference>
<dbReference type="SMART" id="SM00260">
    <property type="entry name" value="CheW"/>
    <property type="match status" value="1"/>
</dbReference>
<feature type="compositionally biased region" description="Low complexity" evidence="9">
    <location>
        <begin position="248"/>
        <end position="265"/>
    </location>
</feature>
<dbReference type="AlphaFoldDB" id="A0A975SM20"/>
<feature type="region of interest" description="Disordered" evidence="9">
    <location>
        <begin position="248"/>
        <end position="271"/>
    </location>
</feature>
<dbReference type="CDD" id="cd00731">
    <property type="entry name" value="CheA_reg"/>
    <property type="match status" value="1"/>
</dbReference>
<dbReference type="Proteomes" id="UP000683428">
    <property type="component" value="Chromosome"/>
</dbReference>
<dbReference type="InterPro" id="IPR008207">
    <property type="entry name" value="Sig_transdc_His_kin_Hpt_dom"/>
</dbReference>
<protein>
    <recommendedName>
        <fullName evidence="3">Chemotaxis protein CheA</fullName>
        <ecNumber evidence="2">2.7.13.3</ecNumber>
    </recommendedName>
</protein>
<sequence length="799" mass="84658">MAIDMTQFYQVFFDESAEHLEEMENLLLGLDIGQPEDEDLNAIFRAAHSIKGSSGTFGFEDLTRVTHILESLLDRLRKHELPLRASMVDAFLAAVDLLKALLAAHQGADPVPEAEVAALCGRLTALTDQSPSAAAARPTVASAPISASLEAFSTAPADGAAEEGMRTWHLEFLPKSSSSSPPADRAALDQLLNDLAHNGAIRVEVLPEDGQLGVCRVNVTGPLDREPLVRSLAFLAEEGAWSVKQLDGAEGTAPAPATTAPVEGESTGGDPGYGFFSPLPEPGAEAESVSPSSLEGEGFGFFAPLPPRGAGESASSSAEEGDGAYGFFAPLPGAEPAPQPAAAQPVAEEGDGYGFFEPLPVLVAEPAPVPPPEALPVARQEEGALPAPVAPLHGEAREGAAKGRAPLADHASIRVGVEKVDQLINLVGELVITQSMLLATAQQMQESAPERLLNGLTQLERNSRDLQEAVMSIRMLPISFVFTRFPRVVRDLSAKLDKQVELKMSGENTELDKGLIERVADPLTHLIRNSLDHGIETPEKRQAAGKSPVGTITLRAAHQGGNVVIEVGDDGAGLNRQKILAKAREKGLPVSDQMSDQEVWQLIFEPGFSTADQVTDISGRGVGMDVVRRNIQSMGGRIEIQSMVGIGSRMIVRLPLTLAILDGMSVGVGEETYIIPLSYVVESLQAAPETIKTVSHQGQVIQVRGEYLPVLALHQLLGGTPRYRELSDGILVVLAADGCKAALLVDELGGQHQVVIKSLEQNYRKVPGLSGATIMGDGRVAMILDVSALVGRVRGVNRE</sequence>
<dbReference type="Pfam" id="PF02518">
    <property type="entry name" value="HATPase_c"/>
    <property type="match status" value="1"/>
</dbReference>
<evidence type="ECO:0000313" key="13">
    <source>
        <dbReference type="EMBL" id="QWT48380.1"/>
    </source>
</evidence>
<dbReference type="PROSITE" id="PS50894">
    <property type="entry name" value="HPT"/>
    <property type="match status" value="1"/>
</dbReference>
<dbReference type="InterPro" id="IPR051315">
    <property type="entry name" value="Bact_Chemotaxis_CheA"/>
</dbReference>
<dbReference type="SMART" id="SM01231">
    <property type="entry name" value="H-kinase_dim"/>
    <property type="match status" value="1"/>
</dbReference>
<evidence type="ECO:0000256" key="4">
    <source>
        <dbReference type="ARBA" id="ARBA00022553"/>
    </source>
</evidence>
<dbReference type="PANTHER" id="PTHR43395">
    <property type="entry name" value="SENSOR HISTIDINE KINASE CHEA"/>
    <property type="match status" value="1"/>
</dbReference>
<feature type="domain" description="Histidine kinase" evidence="10">
    <location>
        <begin position="450"/>
        <end position="658"/>
    </location>
</feature>
<feature type="region of interest" description="Disordered" evidence="9">
    <location>
        <begin position="306"/>
        <end position="345"/>
    </location>
</feature>
<feature type="domain" description="CheW-like" evidence="11">
    <location>
        <begin position="660"/>
        <end position="795"/>
    </location>
</feature>